<dbReference type="AlphaFoldDB" id="A0A1R2AMW9"/>
<reference evidence="2 3" key="1">
    <citation type="submission" date="2016-11" db="EMBL/GenBank/DDBJ databases">
        <title>The macronuclear genome of Stentor coeruleus: a giant cell with tiny introns.</title>
        <authorList>
            <person name="Slabodnick M."/>
            <person name="Ruby J.G."/>
            <person name="Reiff S.B."/>
            <person name="Swart E.C."/>
            <person name="Gosai S."/>
            <person name="Prabakaran S."/>
            <person name="Witkowska E."/>
            <person name="Larue G.E."/>
            <person name="Fisher S."/>
            <person name="Freeman R.M."/>
            <person name="Gunawardena J."/>
            <person name="Chu W."/>
            <person name="Stover N.A."/>
            <person name="Gregory B.D."/>
            <person name="Nowacki M."/>
            <person name="Derisi J."/>
            <person name="Roy S.W."/>
            <person name="Marshall W.F."/>
            <person name="Sood P."/>
        </authorList>
    </citation>
    <scope>NUCLEOTIDE SEQUENCE [LARGE SCALE GENOMIC DNA]</scope>
    <source>
        <strain evidence="2">WM001</strain>
    </source>
</reference>
<gene>
    <name evidence="2" type="ORF">SteCoe_37481</name>
</gene>
<evidence type="ECO:0000313" key="3">
    <source>
        <dbReference type="Proteomes" id="UP000187209"/>
    </source>
</evidence>
<comment type="caution">
    <text evidence="2">The sequence shown here is derived from an EMBL/GenBank/DDBJ whole genome shotgun (WGS) entry which is preliminary data.</text>
</comment>
<name>A0A1R2AMW9_9CILI</name>
<sequence length="290" mass="33599">MEKTSPKVTVIIKNNTASACFITALGEIENYSIKDSDKSEDLVEVFCKKHCYGIFIKQFLIAELRKQMKAFGLNRENIVKNPLLVGKTVKKKDFQDNYPRVKAENTVRNVGYAEIYKKKSHRRAISDGNSCLRFVKPLRDVENIQKTVIRVKDNRNRSFTPSENSMRKNGSSENLKKDKGKEDEMGNLMDFMLKLQERVKATDVFCSPVKHFSSEQSETIKNRLIYLRCKEIFHQLRLNEQKCLTREFVSGIILDPCKAKILQQLLEEFHKLDICPAFEKLFATNSCLKK</sequence>
<dbReference type="EMBL" id="MPUH01001905">
    <property type="protein sequence ID" value="OMJ65877.1"/>
    <property type="molecule type" value="Genomic_DNA"/>
</dbReference>
<evidence type="ECO:0000313" key="2">
    <source>
        <dbReference type="EMBL" id="OMJ65877.1"/>
    </source>
</evidence>
<accession>A0A1R2AMW9</accession>
<evidence type="ECO:0000256" key="1">
    <source>
        <dbReference type="SAM" id="MobiDB-lite"/>
    </source>
</evidence>
<protein>
    <submittedName>
        <fullName evidence="2">Uncharacterized protein</fullName>
    </submittedName>
</protein>
<dbReference type="Proteomes" id="UP000187209">
    <property type="component" value="Unassembled WGS sequence"/>
</dbReference>
<proteinExistence type="predicted"/>
<keyword evidence="3" id="KW-1185">Reference proteome</keyword>
<feature type="region of interest" description="Disordered" evidence="1">
    <location>
        <begin position="152"/>
        <end position="181"/>
    </location>
</feature>
<organism evidence="2 3">
    <name type="scientific">Stentor coeruleus</name>
    <dbReference type="NCBI Taxonomy" id="5963"/>
    <lineage>
        <taxon>Eukaryota</taxon>
        <taxon>Sar</taxon>
        <taxon>Alveolata</taxon>
        <taxon>Ciliophora</taxon>
        <taxon>Postciliodesmatophora</taxon>
        <taxon>Heterotrichea</taxon>
        <taxon>Heterotrichida</taxon>
        <taxon>Stentoridae</taxon>
        <taxon>Stentor</taxon>
    </lineage>
</organism>
<feature type="compositionally biased region" description="Polar residues" evidence="1">
    <location>
        <begin position="157"/>
        <end position="173"/>
    </location>
</feature>